<dbReference type="STRING" id="946362.F2U4D5"/>
<dbReference type="FunCoup" id="F2U4D5">
    <property type="interactions" value="88"/>
</dbReference>
<comment type="subcellular location">
    <subcellularLocation>
        <location evidence="1">Secreted</location>
    </subcellularLocation>
</comment>
<evidence type="ECO:0000256" key="5">
    <source>
        <dbReference type="ARBA" id="ARBA00023180"/>
    </source>
</evidence>
<dbReference type="Pfam" id="PF13883">
    <property type="entry name" value="CREG_beta-barrel"/>
    <property type="match status" value="1"/>
</dbReference>
<evidence type="ECO:0000256" key="3">
    <source>
        <dbReference type="ARBA" id="ARBA00022525"/>
    </source>
</evidence>
<dbReference type="PANTHER" id="PTHR13343">
    <property type="entry name" value="CREG1 PROTEIN"/>
    <property type="match status" value="1"/>
</dbReference>
<keyword evidence="5" id="KW-0325">Glycoprotein</keyword>
<keyword evidence="3" id="KW-0964">Secreted</keyword>
<dbReference type="InterPro" id="IPR055343">
    <property type="entry name" value="CREG_beta-barrel"/>
</dbReference>
<feature type="domain" description="CREG-like beta-barrel" evidence="7">
    <location>
        <begin position="40"/>
        <end position="197"/>
    </location>
</feature>
<dbReference type="GO" id="GO:0005615">
    <property type="term" value="C:extracellular space"/>
    <property type="evidence" value="ECO:0007669"/>
    <property type="project" value="TreeGrafter"/>
</dbReference>
<evidence type="ECO:0000313" key="8">
    <source>
        <dbReference type="EMBL" id="EGD82501.1"/>
    </source>
</evidence>
<dbReference type="GeneID" id="16076324"/>
<dbReference type="Gene3D" id="2.30.110.10">
    <property type="entry name" value="Electron Transport, Fmn-binding Protein, Chain A"/>
    <property type="match status" value="1"/>
</dbReference>
<feature type="chain" id="PRO_5003287264" description="CREG-like beta-barrel domain-containing protein" evidence="6">
    <location>
        <begin position="23"/>
        <end position="209"/>
    </location>
</feature>
<dbReference type="SUPFAM" id="SSF50475">
    <property type="entry name" value="FMN-binding split barrel"/>
    <property type="match status" value="1"/>
</dbReference>
<sequence>MRVAAVAVLAAVACLMAAGCQAENVQTARFVKAAVRDDGDAASFARWLVHNTTYGVMATNSRQFSYPFGNIFSFSDGPVNNASGHIYFYASPLDASVHDLQADPRCSLTVTQEDTGTCALDPEDPTCGRLTFMGRVYNVSSAEEPFAKEAMFSRHPEMKNWSPGGSHQFRFMALEIHQLWLVNHYGGAAIIDPADYYAAKPKPPSTKRT</sequence>
<gene>
    <name evidence="8" type="ORF">PTSG_03149</name>
</gene>
<keyword evidence="4 6" id="KW-0732">Signal</keyword>
<dbReference type="eggNOG" id="KOG3374">
    <property type="taxonomic scope" value="Eukaryota"/>
</dbReference>
<evidence type="ECO:0000256" key="4">
    <source>
        <dbReference type="ARBA" id="ARBA00022729"/>
    </source>
</evidence>
<dbReference type="Proteomes" id="UP000007799">
    <property type="component" value="Unassembled WGS sequence"/>
</dbReference>
<dbReference type="PROSITE" id="PS51257">
    <property type="entry name" value="PROKAR_LIPOPROTEIN"/>
    <property type="match status" value="1"/>
</dbReference>
<protein>
    <recommendedName>
        <fullName evidence="7">CREG-like beta-barrel domain-containing protein</fullName>
    </recommendedName>
</protein>
<keyword evidence="9" id="KW-1185">Reference proteome</keyword>
<dbReference type="GO" id="GO:0005737">
    <property type="term" value="C:cytoplasm"/>
    <property type="evidence" value="ECO:0007669"/>
    <property type="project" value="UniProtKB-ARBA"/>
</dbReference>
<dbReference type="InParanoid" id="F2U4D5"/>
<evidence type="ECO:0000256" key="2">
    <source>
        <dbReference type="ARBA" id="ARBA00009230"/>
    </source>
</evidence>
<dbReference type="OMA" id="KWISMEL"/>
<dbReference type="KEGG" id="sre:PTSG_03149"/>
<evidence type="ECO:0000313" key="9">
    <source>
        <dbReference type="Proteomes" id="UP000007799"/>
    </source>
</evidence>
<reference evidence="8" key="1">
    <citation type="submission" date="2009-08" db="EMBL/GenBank/DDBJ databases">
        <title>Annotation of Salpingoeca rosetta.</title>
        <authorList>
            <consortium name="The Broad Institute Genome Sequencing Platform"/>
            <person name="Russ C."/>
            <person name="Cuomo C."/>
            <person name="Burger G."/>
            <person name="Gray M.W."/>
            <person name="Holland P.W.H."/>
            <person name="King N."/>
            <person name="Lang F.B.F."/>
            <person name="Roger A.J."/>
            <person name="Ruiz-Trillo I."/>
            <person name="Young S.K."/>
            <person name="Zeng Q."/>
            <person name="Gargeya S."/>
            <person name="Alvarado L."/>
            <person name="Berlin A."/>
            <person name="Chapman S.B."/>
            <person name="Chen Z."/>
            <person name="Freedman E."/>
            <person name="Gellesch M."/>
            <person name="Goldberg J."/>
            <person name="Griggs A."/>
            <person name="Gujja S."/>
            <person name="Heilman E."/>
            <person name="Heiman D."/>
            <person name="Howarth C."/>
            <person name="Mehta T."/>
            <person name="Neiman D."/>
            <person name="Pearson M."/>
            <person name="Roberts A."/>
            <person name="Saif S."/>
            <person name="Shea T."/>
            <person name="Shenoy N."/>
            <person name="Sisk P."/>
            <person name="Stolte C."/>
            <person name="Sykes S."/>
            <person name="White J."/>
            <person name="Yandava C."/>
            <person name="Haas B."/>
            <person name="Nusbaum C."/>
            <person name="Birren B."/>
        </authorList>
    </citation>
    <scope>NUCLEOTIDE SEQUENCE [LARGE SCALE GENOMIC DNA]</scope>
    <source>
        <strain evidence="8">ATCC 50818</strain>
    </source>
</reference>
<dbReference type="AlphaFoldDB" id="F2U4D5"/>
<feature type="signal peptide" evidence="6">
    <location>
        <begin position="1"/>
        <end position="22"/>
    </location>
</feature>
<dbReference type="OrthoDB" id="9869319at2759"/>
<name>F2U4D5_SALR5</name>
<organism evidence="9">
    <name type="scientific">Salpingoeca rosetta (strain ATCC 50818 / BSB-021)</name>
    <dbReference type="NCBI Taxonomy" id="946362"/>
    <lineage>
        <taxon>Eukaryota</taxon>
        <taxon>Choanoflagellata</taxon>
        <taxon>Craspedida</taxon>
        <taxon>Salpingoecidae</taxon>
        <taxon>Salpingoeca</taxon>
    </lineage>
</organism>
<dbReference type="InterPro" id="IPR012349">
    <property type="entry name" value="Split_barrel_FMN-bd"/>
</dbReference>
<proteinExistence type="inferred from homology"/>
<dbReference type="GO" id="GO:0012505">
    <property type="term" value="C:endomembrane system"/>
    <property type="evidence" value="ECO:0007669"/>
    <property type="project" value="UniProtKB-ARBA"/>
</dbReference>
<dbReference type="PANTHER" id="PTHR13343:SF17">
    <property type="entry name" value="CELLULAR REPRESSOR OF E1A-STIMULATED GENES, ISOFORM A"/>
    <property type="match status" value="1"/>
</dbReference>
<evidence type="ECO:0000259" key="7">
    <source>
        <dbReference type="Pfam" id="PF13883"/>
    </source>
</evidence>
<dbReference type="FunFam" id="2.30.110.10:FF:000004">
    <property type="entry name" value="Cellular repressor of E1A-stimulated genes 1"/>
    <property type="match status" value="1"/>
</dbReference>
<comment type="similarity">
    <text evidence="2">Belongs to the CREG family.</text>
</comment>
<evidence type="ECO:0000256" key="1">
    <source>
        <dbReference type="ARBA" id="ARBA00004613"/>
    </source>
</evidence>
<dbReference type="EMBL" id="GL832961">
    <property type="protein sequence ID" value="EGD82501.1"/>
    <property type="molecule type" value="Genomic_DNA"/>
</dbReference>
<accession>F2U4D5</accession>
<dbReference type="RefSeq" id="XP_004995737.1">
    <property type="nucleotide sequence ID" value="XM_004995680.1"/>
</dbReference>
<evidence type="ECO:0000256" key="6">
    <source>
        <dbReference type="SAM" id="SignalP"/>
    </source>
</evidence>